<sequence length="378" mass="42377">MDYSVNKTPTGSRWKRSEQVTESQSRHRGSTQGTPTPHGMPSPLRQGHGYSGSSARPRASNLPRARAGTHEARRQNEAGSSSSLPHKSPVASDRTYKIINPKESSELYKNVENMVGIIDTPGTDWEALRAGPRDWGSELMVRCSDGIVRRYPPFESSPSPNYLGHIKSGFIYTVPSDRVTQRFGAMEATSDQRLAFMVDGYAVSPIRIGDFDAYLMRNGKFMVPQPGFRDCTYACELMMRLDHDSTLIDSGSGPRDGGTRRTMEDIVKSLREKTGKEPALFSYENIIYKRNLMGGLHQTRKDALRDLGEKIDRMGSCIISKGGHVVMLDGVREHKGEFYLKIREPFHAESVEFKDTKEFFRKPDGTKDKVDLEAIFLG</sequence>
<evidence type="ECO:0000313" key="3">
    <source>
        <dbReference type="Proteomes" id="UP000199317"/>
    </source>
</evidence>
<dbReference type="Proteomes" id="UP000199317">
    <property type="component" value="Unassembled WGS sequence"/>
</dbReference>
<gene>
    <name evidence="2" type="ORF">SAMN04489708_10868</name>
</gene>
<protein>
    <submittedName>
        <fullName evidence="2">Uncharacterized protein</fullName>
    </submittedName>
</protein>
<name>A0A1H0QE44_9BURK</name>
<organism evidence="2 3">
    <name type="scientific">Paracidovorax cattleyae</name>
    <dbReference type="NCBI Taxonomy" id="80868"/>
    <lineage>
        <taxon>Bacteria</taxon>
        <taxon>Pseudomonadati</taxon>
        <taxon>Pseudomonadota</taxon>
        <taxon>Betaproteobacteria</taxon>
        <taxon>Burkholderiales</taxon>
        <taxon>Comamonadaceae</taxon>
        <taxon>Paracidovorax</taxon>
    </lineage>
</organism>
<feature type="region of interest" description="Disordered" evidence="1">
    <location>
        <begin position="1"/>
        <end position="96"/>
    </location>
</feature>
<feature type="compositionally biased region" description="Polar residues" evidence="1">
    <location>
        <begin position="1"/>
        <end position="11"/>
    </location>
</feature>
<proteinExistence type="predicted"/>
<reference evidence="3" key="1">
    <citation type="submission" date="2016-10" db="EMBL/GenBank/DDBJ databases">
        <authorList>
            <person name="Varghese N."/>
            <person name="Submissions S."/>
        </authorList>
    </citation>
    <scope>NUCLEOTIDE SEQUENCE [LARGE SCALE GENOMIC DNA]</scope>
    <source>
        <strain evidence="3">DSM 17101</strain>
    </source>
</reference>
<keyword evidence="3" id="KW-1185">Reference proteome</keyword>
<dbReference type="EMBL" id="FNJL01000008">
    <property type="protein sequence ID" value="SDP15661.1"/>
    <property type="molecule type" value="Genomic_DNA"/>
</dbReference>
<dbReference type="AlphaFoldDB" id="A0A1H0QE44"/>
<accession>A0A1H0QE44</accession>
<evidence type="ECO:0000313" key="2">
    <source>
        <dbReference type="EMBL" id="SDP15661.1"/>
    </source>
</evidence>
<evidence type="ECO:0000256" key="1">
    <source>
        <dbReference type="SAM" id="MobiDB-lite"/>
    </source>
</evidence>